<organism evidence="1 2">
    <name type="scientific">Salmonella enterica</name>
    <name type="common">Salmonella choleraesuis</name>
    <dbReference type="NCBI Taxonomy" id="28901"/>
    <lineage>
        <taxon>Bacteria</taxon>
        <taxon>Pseudomonadati</taxon>
        <taxon>Pseudomonadota</taxon>
        <taxon>Gammaproteobacteria</taxon>
        <taxon>Enterobacterales</taxon>
        <taxon>Enterobacteriaceae</taxon>
        <taxon>Salmonella</taxon>
    </lineage>
</organism>
<sequence length="51" mass="6262">MPLKMMMMFKKYIITWQISNYKLNKSVTMADLFNLQSCYKKVYLARYWPSL</sequence>
<name>A0A379QP79_SALER</name>
<proteinExistence type="predicted"/>
<dbReference type="AlphaFoldDB" id="A0A379QP79"/>
<dbReference type="EMBL" id="UGWP01000004">
    <property type="protein sequence ID" value="SUF58935.1"/>
    <property type="molecule type" value="Genomic_DNA"/>
</dbReference>
<dbReference type="Proteomes" id="UP000254597">
    <property type="component" value="Unassembled WGS sequence"/>
</dbReference>
<evidence type="ECO:0000313" key="1">
    <source>
        <dbReference type="EMBL" id="SUF58935.1"/>
    </source>
</evidence>
<protein>
    <submittedName>
        <fullName evidence="1">Uncharacterized protein</fullName>
    </submittedName>
</protein>
<gene>
    <name evidence="1" type="ORF">NCTC10252_04281</name>
</gene>
<reference evidence="1 2" key="1">
    <citation type="submission" date="2018-06" db="EMBL/GenBank/DDBJ databases">
        <authorList>
            <consortium name="Pathogen Informatics"/>
            <person name="Doyle S."/>
        </authorList>
    </citation>
    <scope>NUCLEOTIDE SEQUENCE [LARGE SCALE GENOMIC DNA]</scope>
    <source>
        <strain evidence="1 2">NCTC10252</strain>
    </source>
</reference>
<accession>A0A379QP79</accession>
<evidence type="ECO:0000313" key="2">
    <source>
        <dbReference type="Proteomes" id="UP000254597"/>
    </source>
</evidence>